<dbReference type="AlphaFoldDB" id="A0AAW1VGY1"/>
<proteinExistence type="predicted"/>
<gene>
    <name evidence="1" type="ORF">WA026_017444</name>
</gene>
<dbReference type="EMBL" id="JARQZJ010000131">
    <property type="protein sequence ID" value="KAK9891961.1"/>
    <property type="molecule type" value="Genomic_DNA"/>
</dbReference>
<accession>A0AAW1VGY1</accession>
<organism evidence="1 2">
    <name type="scientific">Henosepilachna vigintioctopunctata</name>
    <dbReference type="NCBI Taxonomy" id="420089"/>
    <lineage>
        <taxon>Eukaryota</taxon>
        <taxon>Metazoa</taxon>
        <taxon>Ecdysozoa</taxon>
        <taxon>Arthropoda</taxon>
        <taxon>Hexapoda</taxon>
        <taxon>Insecta</taxon>
        <taxon>Pterygota</taxon>
        <taxon>Neoptera</taxon>
        <taxon>Endopterygota</taxon>
        <taxon>Coleoptera</taxon>
        <taxon>Polyphaga</taxon>
        <taxon>Cucujiformia</taxon>
        <taxon>Coccinelloidea</taxon>
        <taxon>Coccinellidae</taxon>
        <taxon>Epilachninae</taxon>
        <taxon>Epilachnini</taxon>
        <taxon>Henosepilachna</taxon>
    </lineage>
</organism>
<evidence type="ECO:0000313" key="2">
    <source>
        <dbReference type="Proteomes" id="UP001431783"/>
    </source>
</evidence>
<sequence length="128" mass="15225">MAKFFVYMQENPSEEKYVDFEKLVKLNLWSNKRDRPLKDYLRGQLKNIKDIDAADVNILCNDCRHVWNLFQSDIEVIDSDLIISFWIVAAMNCFKTSVWRIFNSLHASCQNKISPKELTLVHMECYRE</sequence>
<protein>
    <submittedName>
        <fullName evidence="1">Uncharacterized protein</fullName>
    </submittedName>
</protein>
<name>A0AAW1VGY1_9CUCU</name>
<reference evidence="1 2" key="1">
    <citation type="submission" date="2023-03" db="EMBL/GenBank/DDBJ databases">
        <title>Genome insight into feeding habits of ladybird beetles.</title>
        <authorList>
            <person name="Li H.-S."/>
            <person name="Huang Y.-H."/>
            <person name="Pang H."/>
        </authorList>
    </citation>
    <scope>NUCLEOTIDE SEQUENCE [LARGE SCALE GENOMIC DNA]</scope>
    <source>
        <strain evidence="1">SYSU_2023b</strain>
        <tissue evidence="1">Whole body</tissue>
    </source>
</reference>
<dbReference type="Proteomes" id="UP001431783">
    <property type="component" value="Unassembled WGS sequence"/>
</dbReference>
<comment type="caution">
    <text evidence="1">The sequence shown here is derived from an EMBL/GenBank/DDBJ whole genome shotgun (WGS) entry which is preliminary data.</text>
</comment>
<evidence type="ECO:0000313" key="1">
    <source>
        <dbReference type="EMBL" id="KAK9891961.1"/>
    </source>
</evidence>
<keyword evidence="2" id="KW-1185">Reference proteome</keyword>